<gene>
    <name evidence="1" type="ordered locus">Mbar_A0636</name>
</gene>
<dbReference type="HOGENOM" id="CLU_2550228_0_0_2"/>
<proteinExistence type="predicted"/>
<accession>Q46ES7</accession>
<organism evidence="1">
    <name type="scientific">Methanosarcina barkeri (strain Fusaro / DSM 804)</name>
    <dbReference type="NCBI Taxonomy" id="269797"/>
    <lineage>
        <taxon>Archaea</taxon>
        <taxon>Methanobacteriati</taxon>
        <taxon>Methanobacteriota</taxon>
        <taxon>Stenosarchaea group</taxon>
        <taxon>Methanomicrobia</taxon>
        <taxon>Methanosarcinales</taxon>
        <taxon>Methanosarcinaceae</taxon>
        <taxon>Methanosarcina</taxon>
    </lineage>
</organism>
<sequence>MRISASKKLSFSDFVFVPTNSEPPGVLIPKYVKNDFLTTTESTEDTEISSKGRGSSVLSVVVISRLNHSATDCVFRGSNIQI</sequence>
<protein>
    <submittedName>
        <fullName evidence="1">Uncharacterized protein</fullName>
    </submittedName>
</protein>
<dbReference type="EMBL" id="CP000099">
    <property type="protein sequence ID" value="AAZ69615.1"/>
    <property type="molecule type" value="Genomic_DNA"/>
</dbReference>
<dbReference type="PaxDb" id="269797-Mbar_A0636"/>
<dbReference type="AlphaFoldDB" id="Q46ES7"/>
<evidence type="ECO:0000313" key="1">
    <source>
        <dbReference type="EMBL" id="AAZ69615.1"/>
    </source>
</evidence>
<dbReference type="KEGG" id="mba:Mbar_A0636"/>
<reference evidence="1" key="1">
    <citation type="submission" date="2006-06" db="EMBL/GenBank/DDBJ databases">
        <title>Complete sequence of chromosome 1 of Methanosarcina barkeri str. fusaro.</title>
        <authorList>
            <person name="Copeland A."/>
            <person name="Lucas S."/>
            <person name="Lapidus A."/>
            <person name="Barry K."/>
            <person name="Detter J.C."/>
            <person name="Glavina T."/>
            <person name="Hammon N."/>
            <person name="Israni S."/>
            <person name="Pitluck S."/>
            <person name="Goodwin L.A."/>
            <person name="Saunders E.H."/>
            <person name="Schmutz J."/>
            <person name="Larimer F."/>
            <person name="Land M."/>
            <person name="Anderson I."/>
            <person name="Richardson P."/>
        </authorList>
    </citation>
    <scope>NUCLEOTIDE SEQUENCE</scope>
    <source>
        <strain evidence="1">Fusaro</strain>
    </source>
</reference>
<name>Q46ES7_METBF</name>